<reference evidence="1" key="1">
    <citation type="journal article" date="2020" name="Nature">
        <title>Giant virus diversity and host interactions through global metagenomics.</title>
        <authorList>
            <person name="Schulz F."/>
            <person name="Roux S."/>
            <person name="Paez-Espino D."/>
            <person name="Jungbluth S."/>
            <person name="Walsh D.A."/>
            <person name="Denef V.J."/>
            <person name="McMahon K.D."/>
            <person name="Konstantinidis K.T."/>
            <person name="Eloe-Fadrosh E.A."/>
            <person name="Kyrpides N.C."/>
            <person name="Woyke T."/>
        </authorList>
    </citation>
    <scope>NUCLEOTIDE SEQUENCE</scope>
    <source>
        <strain evidence="1">GVMAG-S-1101165-79</strain>
    </source>
</reference>
<accession>A0A6C0AQC9</accession>
<organism evidence="1">
    <name type="scientific">viral metagenome</name>
    <dbReference type="NCBI Taxonomy" id="1070528"/>
    <lineage>
        <taxon>unclassified sequences</taxon>
        <taxon>metagenomes</taxon>
        <taxon>organismal metagenomes</taxon>
    </lineage>
</organism>
<proteinExistence type="predicted"/>
<protein>
    <submittedName>
        <fullName evidence="1">Uncharacterized protein</fullName>
    </submittedName>
</protein>
<name>A0A6C0AQC9_9ZZZZ</name>
<dbReference type="AlphaFoldDB" id="A0A6C0AQC9"/>
<dbReference type="EMBL" id="MN740762">
    <property type="protein sequence ID" value="QHS82067.1"/>
    <property type="molecule type" value="Genomic_DNA"/>
</dbReference>
<sequence length="63" mass="7023">MDKTKVFIFALLALILLGFIHSKVSQPTTTVTSTKAVVVRQPTSAVVVRPPPLYNPYKAQYYN</sequence>
<evidence type="ECO:0000313" key="1">
    <source>
        <dbReference type="EMBL" id="QHS82067.1"/>
    </source>
</evidence>